<proteinExistence type="predicted"/>
<evidence type="ECO:0000256" key="1">
    <source>
        <dbReference type="SAM" id="MobiDB-lite"/>
    </source>
</evidence>
<dbReference type="AlphaFoldDB" id="A0A392VU59"/>
<feature type="non-terminal residue" evidence="2">
    <location>
        <position position="69"/>
    </location>
</feature>
<protein>
    <submittedName>
        <fullName evidence="2">Uncharacterized protein</fullName>
    </submittedName>
</protein>
<evidence type="ECO:0000313" key="2">
    <source>
        <dbReference type="EMBL" id="MCI91467.1"/>
    </source>
</evidence>
<dbReference type="EMBL" id="LXQA011272692">
    <property type="protein sequence ID" value="MCI91467.1"/>
    <property type="molecule type" value="Genomic_DNA"/>
</dbReference>
<sequence length="69" mass="7250">VSPAPSIEIVKEKRGRDEDLEDVISRKNPKLDAAGGSAAGLHRLTPGQPAGDFILPPAFGHTSLFDGQT</sequence>
<keyword evidence="3" id="KW-1185">Reference proteome</keyword>
<comment type="caution">
    <text evidence="2">The sequence shown here is derived from an EMBL/GenBank/DDBJ whole genome shotgun (WGS) entry which is preliminary data.</text>
</comment>
<feature type="non-terminal residue" evidence="2">
    <location>
        <position position="1"/>
    </location>
</feature>
<accession>A0A392VU59</accession>
<feature type="region of interest" description="Disordered" evidence="1">
    <location>
        <begin position="1"/>
        <end position="45"/>
    </location>
</feature>
<name>A0A392VU59_9FABA</name>
<reference evidence="2 3" key="1">
    <citation type="journal article" date="2018" name="Front. Plant Sci.">
        <title>Red Clover (Trifolium pratense) and Zigzag Clover (T. medium) - A Picture of Genomic Similarities and Differences.</title>
        <authorList>
            <person name="Dluhosova J."/>
            <person name="Istvanek J."/>
            <person name="Nedelnik J."/>
            <person name="Repkova J."/>
        </authorList>
    </citation>
    <scope>NUCLEOTIDE SEQUENCE [LARGE SCALE GENOMIC DNA]</scope>
    <source>
        <strain evidence="3">cv. 10/8</strain>
        <tissue evidence="2">Leaf</tissue>
    </source>
</reference>
<dbReference type="Proteomes" id="UP000265520">
    <property type="component" value="Unassembled WGS sequence"/>
</dbReference>
<organism evidence="2 3">
    <name type="scientific">Trifolium medium</name>
    <dbReference type="NCBI Taxonomy" id="97028"/>
    <lineage>
        <taxon>Eukaryota</taxon>
        <taxon>Viridiplantae</taxon>
        <taxon>Streptophyta</taxon>
        <taxon>Embryophyta</taxon>
        <taxon>Tracheophyta</taxon>
        <taxon>Spermatophyta</taxon>
        <taxon>Magnoliopsida</taxon>
        <taxon>eudicotyledons</taxon>
        <taxon>Gunneridae</taxon>
        <taxon>Pentapetalae</taxon>
        <taxon>rosids</taxon>
        <taxon>fabids</taxon>
        <taxon>Fabales</taxon>
        <taxon>Fabaceae</taxon>
        <taxon>Papilionoideae</taxon>
        <taxon>50 kb inversion clade</taxon>
        <taxon>NPAAA clade</taxon>
        <taxon>Hologalegina</taxon>
        <taxon>IRL clade</taxon>
        <taxon>Trifolieae</taxon>
        <taxon>Trifolium</taxon>
    </lineage>
</organism>
<evidence type="ECO:0000313" key="3">
    <source>
        <dbReference type="Proteomes" id="UP000265520"/>
    </source>
</evidence>